<dbReference type="GO" id="GO:0005968">
    <property type="term" value="C:Rab-protein geranylgeranyltransferase complex"/>
    <property type="evidence" value="ECO:0007669"/>
    <property type="project" value="EnsemblFungi"/>
</dbReference>
<dbReference type="Pfam" id="PF01239">
    <property type="entry name" value="PPTA"/>
    <property type="match status" value="4"/>
</dbReference>
<name>A0A1E4SLK5_9ASCO</name>
<evidence type="ECO:0000256" key="5">
    <source>
        <dbReference type="ARBA" id="ARBA00047658"/>
    </source>
</evidence>
<dbReference type="AlphaFoldDB" id="A0A1E4SLK5"/>
<reference evidence="8" key="1">
    <citation type="submission" date="2016-05" db="EMBL/GenBank/DDBJ databases">
        <title>Comparative genomics of biotechnologically important yeasts.</title>
        <authorList>
            <consortium name="DOE Joint Genome Institute"/>
            <person name="Riley R."/>
            <person name="Haridas S."/>
            <person name="Wolfe K.H."/>
            <person name="Lopes M.R."/>
            <person name="Hittinger C.T."/>
            <person name="Goker M."/>
            <person name="Salamov A."/>
            <person name="Wisecaver J."/>
            <person name="Long T.M."/>
            <person name="Aerts A.L."/>
            <person name="Barry K."/>
            <person name="Choi C."/>
            <person name="Clum A."/>
            <person name="Coughlan A.Y."/>
            <person name="Deshpande S."/>
            <person name="Douglass A.P."/>
            <person name="Hanson S.J."/>
            <person name="Klenk H.-P."/>
            <person name="Labutti K."/>
            <person name="Lapidus A."/>
            <person name="Lindquist E."/>
            <person name="Lipzen A."/>
            <person name="Meier-Kolthoff J.P."/>
            <person name="Ohm R.A."/>
            <person name="Otillar R.P."/>
            <person name="Pangilinan J."/>
            <person name="Peng Y."/>
            <person name="Rokas A."/>
            <person name="Rosa C.A."/>
            <person name="Scheuner C."/>
            <person name="Sibirny A.A."/>
            <person name="Slot J.C."/>
            <person name="Stielow J.B."/>
            <person name="Sun H."/>
            <person name="Kurtzman C.P."/>
            <person name="Blackwell M."/>
            <person name="Grigoriev I.V."/>
            <person name="Jeffries T.W."/>
        </authorList>
    </citation>
    <scope>NUCLEOTIDE SEQUENCE [LARGE SCALE GENOMIC DNA]</scope>
    <source>
        <strain evidence="8">NRRL Y-17324</strain>
    </source>
</reference>
<comment type="catalytic activity">
    <reaction evidence="5 6">
        <text>geranylgeranyl diphosphate + L-cysteinyl-[protein] = S-geranylgeranyl-L-cysteinyl-[protein] + diphosphate</text>
        <dbReference type="Rhea" id="RHEA:21240"/>
        <dbReference type="Rhea" id="RHEA-COMP:10131"/>
        <dbReference type="Rhea" id="RHEA-COMP:11537"/>
        <dbReference type="ChEBI" id="CHEBI:29950"/>
        <dbReference type="ChEBI" id="CHEBI:33019"/>
        <dbReference type="ChEBI" id="CHEBI:57533"/>
        <dbReference type="ChEBI" id="CHEBI:86021"/>
        <dbReference type="EC" id="2.5.1.60"/>
    </reaction>
</comment>
<dbReference type="PANTHER" id="PTHR11129:SF2">
    <property type="entry name" value="GERANYLGERANYL TRANSFERASE TYPE-2 SUBUNIT ALPHA"/>
    <property type="match status" value="1"/>
</dbReference>
<dbReference type="OrthoDB" id="1658at2759"/>
<gene>
    <name evidence="7" type="ORF">CANTADRAFT_25975</name>
</gene>
<dbReference type="GeneID" id="30981741"/>
<dbReference type="PROSITE" id="PS51147">
    <property type="entry name" value="PFTA"/>
    <property type="match status" value="4"/>
</dbReference>
<accession>A0A1E4SLK5</accession>
<dbReference type="Proteomes" id="UP000094285">
    <property type="component" value="Unassembled WGS sequence"/>
</dbReference>
<evidence type="ECO:0000313" key="7">
    <source>
        <dbReference type="EMBL" id="ODV80389.1"/>
    </source>
</evidence>
<dbReference type="GO" id="GO:0006888">
    <property type="term" value="P:endoplasmic reticulum to Golgi vesicle-mediated transport"/>
    <property type="evidence" value="ECO:0007669"/>
    <property type="project" value="EnsemblFungi"/>
</dbReference>
<proteinExistence type="inferred from homology"/>
<protein>
    <recommendedName>
        <fullName evidence="6">Geranylgeranyl transferase type-2 subunit alpha</fullName>
        <ecNumber evidence="6">2.5.1.60</ecNumber>
    </recommendedName>
    <alternativeName>
        <fullName evidence="6">Geranylgeranyl transferase type II subunit alpha</fullName>
    </alternativeName>
</protein>
<keyword evidence="2 6" id="KW-0637">Prenyltransferase</keyword>
<dbReference type="GO" id="GO:0004663">
    <property type="term" value="F:Rab geranylgeranyltransferase activity"/>
    <property type="evidence" value="ECO:0007669"/>
    <property type="project" value="UniProtKB-UniRule"/>
</dbReference>
<comment type="similarity">
    <text evidence="1 6">Belongs to the protein prenyltransferase subunit alpha family.</text>
</comment>
<dbReference type="Gene3D" id="1.25.40.120">
    <property type="entry name" value="Protein prenylyltransferase"/>
    <property type="match status" value="1"/>
</dbReference>
<keyword evidence="3 6" id="KW-0808">Transferase</keyword>
<dbReference type="GO" id="GO:0006612">
    <property type="term" value="P:protein targeting to membrane"/>
    <property type="evidence" value="ECO:0007669"/>
    <property type="project" value="EnsemblFungi"/>
</dbReference>
<evidence type="ECO:0000256" key="6">
    <source>
        <dbReference type="RuleBase" id="RU367120"/>
    </source>
</evidence>
<dbReference type="EMBL" id="KV453911">
    <property type="protein sequence ID" value="ODV80389.1"/>
    <property type="molecule type" value="Genomic_DNA"/>
</dbReference>
<dbReference type="GO" id="GO:0097354">
    <property type="term" value="P:prenylation"/>
    <property type="evidence" value="ECO:0007669"/>
    <property type="project" value="UniProtKB-UniRule"/>
</dbReference>
<dbReference type="PANTHER" id="PTHR11129">
    <property type="entry name" value="PROTEIN FARNESYLTRANSFERASE ALPHA SUBUNIT/RAB GERANYLGERANYL TRANSFERASE ALPHA SUBUNIT"/>
    <property type="match status" value="1"/>
</dbReference>
<sequence length="322" mass="38261">MTTQLLMKNPEFYTIWNYRREVLLHNQGDRYQQLLEDDLKLLMGLLKRYPKCYWIWHHRKWCLLELVKLEKVSWAYEFAVVSKLLEMDTRNYHGWQYRRYVVGNIENEQSSKLESSGAPKSEVDTALLEINIKEFEYTTAQINKNISNFSAWHNRSNLIPKIFKLLRTGDGSKYPQTLELFQRPYTLLMHELKLVKTGTYVDTNDSSVWLYFYWLLTEKLFVEDLRSGENEMSYLDVLDEQLLMVEELNMVETFESDNQTENCWCLKTIILIKGLIQKEKEENDNLLTDDIKECLKKLIELDPLRKGKYLDQLAGKAAIIPV</sequence>
<evidence type="ECO:0000256" key="1">
    <source>
        <dbReference type="ARBA" id="ARBA00006734"/>
    </source>
</evidence>
<comment type="function">
    <text evidence="6">Catalyzes the transfer of a geranyl-geranyl moiety from geranyl-geranyl pyrophosphate to cysteines occuring in specific C-terminal amino acid sequences.</text>
</comment>
<dbReference type="SUPFAM" id="SSF48439">
    <property type="entry name" value="Protein prenylyltransferase"/>
    <property type="match status" value="1"/>
</dbReference>
<keyword evidence="8" id="KW-1185">Reference proteome</keyword>
<evidence type="ECO:0000256" key="2">
    <source>
        <dbReference type="ARBA" id="ARBA00022602"/>
    </source>
</evidence>
<dbReference type="EC" id="2.5.1.60" evidence="6"/>
<evidence type="ECO:0000313" key="8">
    <source>
        <dbReference type="Proteomes" id="UP000094285"/>
    </source>
</evidence>
<evidence type="ECO:0000256" key="4">
    <source>
        <dbReference type="ARBA" id="ARBA00022737"/>
    </source>
</evidence>
<keyword evidence="4" id="KW-0677">Repeat</keyword>
<evidence type="ECO:0000256" key="3">
    <source>
        <dbReference type="ARBA" id="ARBA00022679"/>
    </source>
</evidence>
<dbReference type="GO" id="GO:0005777">
    <property type="term" value="C:peroxisome"/>
    <property type="evidence" value="ECO:0007669"/>
    <property type="project" value="EnsemblFungi"/>
</dbReference>
<dbReference type="STRING" id="984487.A0A1E4SLK5"/>
<dbReference type="RefSeq" id="XP_020065511.1">
    <property type="nucleotide sequence ID" value="XM_020207604.1"/>
</dbReference>
<organism evidence="7 8">
    <name type="scientific">Suhomyces tanzawaensis NRRL Y-17324</name>
    <dbReference type="NCBI Taxonomy" id="984487"/>
    <lineage>
        <taxon>Eukaryota</taxon>
        <taxon>Fungi</taxon>
        <taxon>Dikarya</taxon>
        <taxon>Ascomycota</taxon>
        <taxon>Saccharomycotina</taxon>
        <taxon>Pichiomycetes</taxon>
        <taxon>Debaryomycetaceae</taxon>
        <taxon>Suhomyces</taxon>
    </lineage>
</organism>
<dbReference type="InterPro" id="IPR002088">
    <property type="entry name" value="Prenyl_trans_a"/>
</dbReference>